<dbReference type="Pfam" id="PF13606">
    <property type="entry name" value="Ank_3"/>
    <property type="match status" value="1"/>
</dbReference>
<dbReference type="SUPFAM" id="SSF48403">
    <property type="entry name" value="Ankyrin repeat"/>
    <property type="match status" value="1"/>
</dbReference>
<dbReference type="Gene3D" id="1.25.40.20">
    <property type="entry name" value="Ankyrin repeat-containing domain"/>
    <property type="match status" value="1"/>
</dbReference>
<dbReference type="InterPro" id="IPR002110">
    <property type="entry name" value="Ankyrin_rpt"/>
</dbReference>
<dbReference type="OrthoDB" id="70570at2759"/>
<keyword evidence="2" id="KW-1185">Reference proteome</keyword>
<dbReference type="EMBL" id="BRXW01000453">
    <property type="protein sequence ID" value="GMH56408.1"/>
    <property type="molecule type" value="Genomic_DNA"/>
</dbReference>
<reference evidence="2" key="1">
    <citation type="journal article" date="2023" name="Commun. Biol.">
        <title>Genome analysis of Parmales, the sister group of diatoms, reveals the evolutionary specialization of diatoms from phago-mixotrophs to photoautotrophs.</title>
        <authorList>
            <person name="Ban H."/>
            <person name="Sato S."/>
            <person name="Yoshikawa S."/>
            <person name="Yamada K."/>
            <person name="Nakamura Y."/>
            <person name="Ichinomiya M."/>
            <person name="Sato N."/>
            <person name="Blanc-Mathieu R."/>
            <person name="Endo H."/>
            <person name="Kuwata A."/>
            <person name="Ogata H."/>
        </authorList>
    </citation>
    <scope>NUCLEOTIDE SEQUENCE [LARGE SCALE GENOMIC DNA]</scope>
    <source>
        <strain evidence="2">NIES 3700</strain>
    </source>
</reference>
<dbReference type="Proteomes" id="UP001165122">
    <property type="component" value="Unassembled WGS sequence"/>
</dbReference>
<gene>
    <name evidence="1" type="ORF">TrLO_g5954</name>
</gene>
<accession>A0A9W6ZSN4</accession>
<sequence>MQTSHPGSHSPSPLPTLRLHTPLHKLTASLDTNPTNHIHILQRLKSHPSETQIRNVGGWLPIHYATGRDIPLDVIRVFIIASESVDSSSSILLTPGGGGWLPLHYASRHCSLEVIKYLVKVRPETLRIKNDYGKYPIDVARSEKRDDEILRFLGKRPHEVFAEMETEDVRVCVKMCVDRCCKGGKEKPSSISSVNNFFKIVSWLKQGREMDILANSIVEYLGVTEEEAGGMLESRLKSV</sequence>
<evidence type="ECO:0000313" key="1">
    <source>
        <dbReference type="EMBL" id="GMH56408.1"/>
    </source>
</evidence>
<dbReference type="SMART" id="SM00248">
    <property type="entry name" value="ANK"/>
    <property type="match status" value="3"/>
</dbReference>
<evidence type="ECO:0000313" key="2">
    <source>
        <dbReference type="Proteomes" id="UP001165122"/>
    </source>
</evidence>
<organism evidence="1 2">
    <name type="scientific">Triparma laevis f. longispina</name>
    <dbReference type="NCBI Taxonomy" id="1714387"/>
    <lineage>
        <taxon>Eukaryota</taxon>
        <taxon>Sar</taxon>
        <taxon>Stramenopiles</taxon>
        <taxon>Ochrophyta</taxon>
        <taxon>Bolidophyceae</taxon>
        <taxon>Parmales</taxon>
        <taxon>Triparmaceae</taxon>
        <taxon>Triparma</taxon>
    </lineage>
</organism>
<dbReference type="InterPro" id="IPR036770">
    <property type="entry name" value="Ankyrin_rpt-contain_sf"/>
</dbReference>
<protein>
    <submittedName>
        <fullName evidence="1">Uncharacterized protein</fullName>
    </submittedName>
</protein>
<comment type="caution">
    <text evidence="1">The sequence shown here is derived from an EMBL/GenBank/DDBJ whole genome shotgun (WGS) entry which is preliminary data.</text>
</comment>
<dbReference type="AlphaFoldDB" id="A0A9W6ZSN4"/>
<name>A0A9W6ZSN4_9STRA</name>
<proteinExistence type="predicted"/>